<organism evidence="1 2">
    <name type="scientific">Dehalogenimonas etheniformans</name>
    <dbReference type="NCBI Taxonomy" id="1536648"/>
    <lineage>
        <taxon>Bacteria</taxon>
        <taxon>Bacillati</taxon>
        <taxon>Chloroflexota</taxon>
        <taxon>Dehalococcoidia</taxon>
        <taxon>Dehalococcoidales</taxon>
        <taxon>Dehalococcoidaceae</taxon>
        <taxon>Dehalogenimonas</taxon>
    </lineage>
</organism>
<dbReference type="EMBL" id="JQAN02000006">
    <property type="protein sequence ID" value="PPD59021.1"/>
    <property type="molecule type" value="Genomic_DNA"/>
</dbReference>
<comment type="caution">
    <text evidence="1">The sequence shown here is derived from an EMBL/GenBank/DDBJ whole genome shotgun (WGS) entry which is preliminary data.</text>
</comment>
<evidence type="ECO:0000313" key="1">
    <source>
        <dbReference type="EMBL" id="PPD59021.1"/>
    </source>
</evidence>
<proteinExistence type="predicted"/>
<keyword evidence="2" id="KW-1185">Reference proteome</keyword>
<dbReference type="Proteomes" id="UP000235653">
    <property type="component" value="Unassembled WGS sequence"/>
</dbReference>
<dbReference type="AlphaFoldDB" id="A0A2P5P9Q1"/>
<name>A0A2P5P9Q1_9CHLR</name>
<sequence length="101" mass="10945">MSSKTVTLKVNSVNIPLSFFVQTYFDRVMDGIVGSLEHTGTVETLMLDGSKDAIALTLNGLPVAMNEFVRHIVRRTAEGMISSLRGVDQINTFNISVAAGK</sequence>
<reference evidence="1 2" key="1">
    <citation type="journal article" date="2017" name="ISME J.">
        <title>Grape pomace compost harbors organohalide-respiring Dehalogenimonas species with novel reductive dehalogenase genes.</title>
        <authorList>
            <person name="Yang Y."/>
            <person name="Higgins S.A."/>
            <person name="Yan J."/>
            <person name="Simsir B."/>
            <person name="Chourey K."/>
            <person name="Iyer R."/>
            <person name="Hettich R.L."/>
            <person name="Baldwin B."/>
            <person name="Ogles D.M."/>
            <person name="Loffler F.E."/>
        </authorList>
    </citation>
    <scope>NUCLEOTIDE SEQUENCE [LARGE SCALE GENOMIC DNA]</scope>
    <source>
        <strain evidence="1 2">GP</strain>
    </source>
</reference>
<gene>
    <name evidence="1" type="ORF">JP09_003950</name>
</gene>
<accession>A0A2P5P9Q1</accession>
<dbReference type="OrthoDB" id="162929at2"/>
<protein>
    <submittedName>
        <fullName evidence="1">Uncharacterized protein</fullName>
    </submittedName>
</protein>
<evidence type="ECO:0000313" key="2">
    <source>
        <dbReference type="Proteomes" id="UP000235653"/>
    </source>
</evidence>
<dbReference type="RefSeq" id="WP_102330506.1">
    <property type="nucleotide sequence ID" value="NZ_CP058566.2"/>
</dbReference>